<keyword evidence="1" id="KW-0472">Membrane</keyword>
<sequence>MWRQLLEYTDTLGRAMVGFAAVLLVVAVVSFVVGIAQAASGHGAVTLPYWLTTMGSAVVAGLLVYLASRRGKLR</sequence>
<reference evidence="2" key="1">
    <citation type="submission" date="2023-03" db="EMBL/GenBank/DDBJ databases">
        <title>MT1 and MT2 Draft Genomes of Novel Species.</title>
        <authorList>
            <person name="Venkateswaran K."/>
        </authorList>
    </citation>
    <scope>NUCLEOTIDE SEQUENCE</scope>
    <source>
        <strain evidence="2">F6_8S_P_1A</strain>
    </source>
</reference>
<dbReference type="RefSeq" id="WP_301218273.1">
    <property type="nucleotide sequence ID" value="NZ_JAROCB010000002.1"/>
</dbReference>
<evidence type="ECO:0000313" key="3">
    <source>
        <dbReference type="Proteomes" id="UP001174210"/>
    </source>
</evidence>
<comment type="caution">
    <text evidence="2">The sequence shown here is derived from an EMBL/GenBank/DDBJ whole genome shotgun (WGS) entry which is preliminary data.</text>
</comment>
<protein>
    <submittedName>
        <fullName evidence="2">Uncharacterized protein</fullName>
    </submittedName>
</protein>
<feature type="transmembrane region" description="Helical" evidence="1">
    <location>
        <begin position="47"/>
        <end position="67"/>
    </location>
</feature>
<evidence type="ECO:0000313" key="2">
    <source>
        <dbReference type="EMBL" id="MDN4597334.1"/>
    </source>
</evidence>
<name>A0ABT8IWX9_9MICO</name>
<feature type="transmembrane region" description="Helical" evidence="1">
    <location>
        <begin position="12"/>
        <end position="35"/>
    </location>
</feature>
<evidence type="ECO:0000256" key="1">
    <source>
        <dbReference type="SAM" id="Phobius"/>
    </source>
</evidence>
<organism evidence="2 3">
    <name type="scientific">Leifsonia virtsii</name>
    <dbReference type="NCBI Taxonomy" id="3035915"/>
    <lineage>
        <taxon>Bacteria</taxon>
        <taxon>Bacillati</taxon>
        <taxon>Actinomycetota</taxon>
        <taxon>Actinomycetes</taxon>
        <taxon>Micrococcales</taxon>
        <taxon>Microbacteriaceae</taxon>
        <taxon>Leifsonia</taxon>
    </lineage>
</organism>
<keyword evidence="3" id="KW-1185">Reference proteome</keyword>
<gene>
    <name evidence="2" type="ORF">P5G59_09295</name>
</gene>
<accession>A0ABT8IWX9</accession>
<keyword evidence="1" id="KW-1133">Transmembrane helix</keyword>
<keyword evidence="1" id="KW-0812">Transmembrane</keyword>
<dbReference type="Proteomes" id="UP001174210">
    <property type="component" value="Unassembled WGS sequence"/>
</dbReference>
<dbReference type="EMBL" id="JAROCB010000002">
    <property type="protein sequence ID" value="MDN4597334.1"/>
    <property type="molecule type" value="Genomic_DNA"/>
</dbReference>
<proteinExistence type="predicted"/>